<dbReference type="OrthoDB" id="5897919at2"/>
<keyword evidence="1" id="KW-0732">Signal</keyword>
<name>A0A1H2DUM6_9PSED</name>
<evidence type="ECO:0000313" key="3">
    <source>
        <dbReference type="Proteomes" id="UP000243232"/>
    </source>
</evidence>
<protein>
    <submittedName>
        <fullName evidence="2">Uncharacterized protein</fullName>
    </submittedName>
</protein>
<evidence type="ECO:0000313" key="2">
    <source>
        <dbReference type="EMBL" id="SDT86533.1"/>
    </source>
</evidence>
<organism evidence="2 3">
    <name type="scientific">Pseudomonas pohangensis</name>
    <dbReference type="NCBI Taxonomy" id="364197"/>
    <lineage>
        <taxon>Bacteria</taxon>
        <taxon>Pseudomonadati</taxon>
        <taxon>Pseudomonadota</taxon>
        <taxon>Gammaproteobacteria</taxon>
        <taxon>Pseudomonadales</taxon>
        <taxon>Pseudomonadaceae</taxon>
        <taxon>Pseudomonas</taxon>
    </lineage>
</organism>
<dbReference type="AlphaFoldDB" id="A0A1H2DUM6"/>
<reference evidence="3" key="1">
    <citation type="submission" date="2016-10" db="EMBL/GenBank/DDBJ databases">
        <authorList>
            <person name="Varghese N."/>
            <person name="Submissions S."/>
        </authorList>
    </citation>
    <scope>NUCLEOTIDE SEQUENCE [LARGE SCALE GENOMIC DNA]</scope>
    <source>
        <strain evidence="3">DSM 17875</strain>
    </source>
</reference>
<dbReference type="Proteomes" id="UP000243232">
    <property type="component" value="Chromosome I"/>
</dbReference>
<dbReference type="RefSeq" id="WP_157718750.1">
    <property type="nucleotide sequence ID" value="NZ_LT629785.1"/>
</dbReference>
<feature type="chain" id="PRO_5009272406" evidence="1">
    <location>
        <begin position="23"/>
        <end position="114"/>
    </location>
</feature>
<proteinExistence type="predicted"/>
<dbReference type="EMBL" id="LT629785">
    <property type="protein sequence ID" value="SDT86533.1"/>
    <property type="molecule type" value="Genomic_DNA"/>
</dbReference>
<evidence type="ECO:0000256" key="1">
    <source>
        <dbReference type="SAM" id="SignalP"/>
    </source>
</evidence>
<sequence>MKTPLIYTIVLSATLAAPSAFSDESAAYLFQSCQEVISIFAQFNEQDPLAPFTTSREEAMRAGYCQGVVDEYRRHHYRCSTNNWFEQAQKIAEVTPNSPEANDLELLLELSCAR</sequence>
<dbReference type="STRING" id="364197.SAMN05216296_0015"/>
<feature type="signal peptide" evidence="1">
    <location>
        <begin position="1"/>
        <end position="22"/>
    </location>
</feature>
<keyword evidence="3" id="KW-1185">Reference proteome</keyword>
<accession>A0A1H2DUM6</accession>
<gene>
    <name evidence="2" type="ORF">SAMN05216296_0015</name>
</gene>